<evidence type="ECO:0000313" key="4">
    <source>
        <dbReference type="EMBL" id="MFC7327272.1"/>
    </source>
</evidence>
<evidence type="ECO:0000256" key="2">
    <source>
        <dbReference type="ARBA" id="ARBA00022679"/>
    </source>
</evidence>
<dbReference type="InterPro" id="IPR008278">
    <property type="entry name" value="4-PPantetheinyl_Trfase_dom"/>
</dbReference>
<dbReference type="GO" id="GO:0016740">
    <property type="term" value="F:transferase activity"/>
    <property type="evidence" value="ECO:0007669"/>
    <property type="project" value="UniProtKB-KW"/>
</dbReference>
<dbReference type="Pfam" id="PF01648">
    <property type="entry name" value="ACPS"/>
    <property type="match status" value="1"/>
</dbReference>
<sequence length="251" mass="26390">MTRPSTPVRCDVWWAPPTLARPGLLAVLDDGERRRHARYRIPADRDRYAVAHALARIVCANAAGCAPQDVAFTLHCPRCAAEGENRKEPHGKPVPAGPALGLEMSISHSGDRVAVAVTSGVPVGVDVEFVREDRDIDGLLDYALTEAERADLAAAGPEHRTAGFYTYWARKEALLKATGEGLSGGLASISVTAPAAPADVLAWDSPAAPPHVRLADLAAGADYRAALAALTAAPLDVRVHDAAPLLTAVTH</sequence>
<dbReference type="Proteomes" id="UP001596540">
    <property type="component" value="Unassembled WGS sequence"/>
</dbReference>
<evidence type="ECO:0000313" key="5">
    <source>
        <dbReference type="Proteomes" id="UP001596540"/>
    </source>
</evidence>
<evidence type="ECO:0000259" key="3">
    <source>
        <dbReference type="Pfam" id="PF01648"/>
    </source>
</evidence>
<protein>
    <submittedName>
        <fullName evidence="4">4'-phosphopantetheinyl transferase family protein</fullName>
    </submittedName>
</protein>
<keyword evidence="2 4" id="KW-0808">Transferase</keyword>
<dbReference type="Gene3D" id="3.90.470.20">
    <property type="entry name" value="4'-phosphopantetheinyl transferase domain"/>
    <property type="match status" value="2"/>
</dbReference>
<keyword evidence="5" id="KW-1185">Reference proteome</keyword>
<organism evidence="4 5">
    <name type="scientific">Marinactinospora rubrisoli</name>
    <dbReference type="NCBI Taxonomy" id="2715399"/>
    <lineage>
        <taxon>Bacteria</taxon>
        <taxon>Bacillati</taxon>
        <taxon>Actinomycetota</taxon>
        <taxon>Actinomycetes</taxon>
        <taxon>Streptosporangiales</taxon>
        <taxon>Nocardiopsidaceae</taxon>
        <taxon>Marinactinospora</taxon>
    </lineage>
</organism>
<gene>
    <name evidence="4" type="ORF">ACFQRF_05905</name>
</gene>
<reference evidence="5" key="1">
    <citation type="journal article" date="2019" name="Int. J. Syst. Evol. Microbiol.">
        <title>The Global Catalogue of Microorganisms (GCM) 10K type strain sequencing project: providing services to taxonomists for standard genome sequencing and annotation.</title>
        <authorList>
            <consortium name="The Broad Institute Genomics Platform"/>
            <consortium name="The Broad Institute Genome Sequencing Center for Infectious Disease"/>
            <person name="Wu L."/>
            <person name="Ma J."/>
        </authorList>
    </citation>
    <scope>NUCLEOTIDE SEQUENCE [LARGE SCALE GENOMIC DNA]</scope>
    <source>
        <strain evidence="5">CGMCC 4.7382</strain>
    </source>
</reference>
<comment type="caution">
    <text evidence="4">The sequence shown here is derived from an EMBL/GenBank/DDBJ whole genome shotgun (WGS) entry which is preliminary data.</text>
</comment>
<name>A0ABW2KDW3_9ACTN</name>
<dbReference type="SUPFAM" id="SSF56214">
    <property type="entry name" value="4'-phosphopantetheinyl transferase"/>
    <property type="match status" value="2"/>
</dbReference>
<proteinExistence type="inferred from homology"/>
<dbReference type="RefSeq" id="WP_379869490.1">
    <property type="nucleotide sequence ID" value="NZ_JBHTBH010000002.1"/>
</dbReference>
<comment type="similarity">
    <text evidence="1">Belongs to the P-Pant transferase superfamily. Gsp/Sfp/HetI/AcpT family.</text>
</comment>
<feature type="domain" description="4'-phosphopantetheinyl transferase" evidence="3">
    <location>
        <begin position="122"/>
        <end position="228"/>
    </location>
</feature>
<dbReference type="PANTHER" id="PTHR12215:SF10">
    <property type="entry name" value="L-AMINOADIPATE-SEMIALDEHYDE DEHYDROGENASE-PHOSPHOPANTETHEINYL TRANSFERASE"/>
    <property type="match status" value="1"/>
</dbReference>
<dbReference type="PANTHER" id="PTHR12215">
    <property type="entry name" value="PHOSPHOPANTETHEINE TRANSFERASE"/>
    <property type="match status" value="1"/>
</dbReference>
<accession>A0ABW2KDW3</accession>
<dbReference type="EMBL" id="JBHTBH010000002">
    <property type="protein sequence ID" value="MFC7327272.1"/>
    <property type="molecule type" value="Genomic_DNA"/>
</dbReference>
<dbReference type="InterPro" id="IPR050559">
    <property type="entry name" value="P-Pant_transferase_sf"/>
</dbReference>
<evidence type="ECO:0000256" key="1">
    <source>
        <dbReference type="ARBA" id="ARBA00010990"/>
    </source>
</evidence>
<dbReference type="InterPro" id="IPR037143">
    <property type="entry name" value="4-PPantetheinyl_Trfase_dom_sf"/>
</dbReference>